<dbReference type="SUPFAM" id="SSF48452">
    <property type="entry name" value="TPR-like"/>
    <property type="match status" value="1"/>
</dbReference>
<dbReference type="EMBL" id="SGPJ01000075">
    <property type="protein sequence ID" value="THG99583.1"/>
    <property type="molecule type" value="Genomic_DNA"/>
</dbReference>
<accession>A0A4S4KMS4</accession>
<dbReference type="InterPro" id="IPR051966">
    <property type="entry name" value="RPAP3"/>
</dbReference>
<evidence type="ECO:0000256" key="1">
    <source>
        <dbReference type="ARBA" id="ARBA00022803"/>
    </source>
</evidence>
<gene>
    <name evidence="2" type="ORF">EW026_g2800</name>
</gene>
<name>A0A4S4KMS4_9APHY</name>
<reference evidence="2 3" key="1">
    <citation type="submission" date="2019-02" db="EMBL/GenBank/DDBJ databases">
        <title>Genome sequencing of the rare red list fungi Phlebia centrifuga.</title>
        <authorList>
            <person name="Buettner E."/>
            <person name="Kellner H."/>
        </authorList>
    </citation>
    <scope>NUCLEOTIDE SEQUENCE [LARGE SCALE GENOMIC DNA]</scope>
    <source>
        <strain evidence="2 3">DSM 108282</strain>
    </source>
</reference>
<dbReference type="InterPro" id="IPR019734">
    <property type="entry name" value="TPR_rpt"/>
</dbReference>
<dbReference type="AlphaFoldDB" id="A0A4S4KMS4"/>
<evidence type="ECO:0000313" key="3">
    <source>
        <dbReference type="Proteomes" id="UP000309038"/>
    </source>
</evidence>
<dbReference type="GO" id="GO:0101031">
    <property type="term" value="C:protein folding chaperone complex"/>
    <property type="evidence" value="ECO:0007669"/>
    <property type="project" value="TreeGrafter"/>
</dbReference>
<dbReference type="Proteomes" id="UP000309038">
    <property type="component" value="Unassembled WGS sequence"/>
</dbReference>
<evidence type="ECO:0000313" key="2">
    <source>
        <dbReference type="EMBL" id="THG99583.1"/>
    </source>
</evidence>
<dbReference type="SMART" id="SM00028">
    <property type="entry name" value="TPR"/>
    <property type="match status" value="2"/>
</dbReference>
<protein>
    <submittedName>
        <fullName evidence="2">Uncharacterized protein</fullName>
    </submittedName>
</protein>
<proteinExistence type="predicted"/>
<keyword evidence="1" id="KW-0802">TPR repeat</keyword>
<dbReference type="PANTHER" id="PTHR46423">
    <property type="entry name" value="RNA POLYMERASE II-ASSOCIATED PROTEIN 3"/>
    <property type="match status" value="1"/>
</dbReference>
<comment type="caution">
    <text evidence="2">The sequence shown here is derived from an EMBL/GenBank/DDBJ whole genome shotgun (WGS) entry which is preliminary data.</text>
</comment>
<organism evidence="2 3">
    <name type="scientific">Hermanssonia centrifuga</name>
    <dbReference type="NCBI Taxonomy" id="98765"/>
    <lineage>
        <taxon>Eukaryota</taxon>
        <taxon>Fungi</taxon>
        <taxon>Dikarya</taxon>
        <taxon>Basidiomycota</taxon>
        <taxon>Agaricomycotina</taxon>
        <taxon>Agaricomycetes</taxon>
        <taxon>Polyporales</taxon>
        <taxon>Meruliaceae</taxon>
        <taxon>Hermanssonia</taxon>
    </lineage>
</organism>
<dbReference type="InterPro" id="IPR011990">
    <property type="entry name" value="TPR-like_helical_dom_sf"/>
</dbReference>
<dbReference type="PANTHER" id="PTHR46423:SF1">
    <property type="entry name" value="RNA POLYMERASE II-ASSOCIATED PROTEIN 3"/>
    <property type="match status" value="1"/>
</dbReference>
<sequence length="112" mass="12061">MSQQVGQEAKDKGNVAFKAGNFSTAIGFYTSAALADPTNPTYPLNRAAAYLKLGKNEDAQRDCCTVLELDHGNLKALFRRGQAELALGQLDEARTGELPSAIPILLMIADYD</sequence>
<dbReference type="Gene3D" id="1.25.40.10">
    <property type="entry name" value="Tetratricopeptide repeat domain"/>
    <property type="match status" value="1"/>
</dbReference>
<keyword evidence="3" id="KW-1185">Reference proteome</keyword>